<proteinExistence type="inferred from homology"/>
<dbReference type="PANTHER" id="PTHR16932">
    <property type="entry name" value="INTERFERON ALPHA-INDUCIBLE PROTEIN 27"/>
    <property type="match status" value="1"/>
</dbReference>
<comment type="subcellular location">
    <subcellularLocation>
        <location evidence="1">Membrane</location>
        <topology evidence="1">Multi-pass membrane protein</topology>
    </subcellularLocation>
</comment>
<keyword evidence="3 7" id="KW-0812">Transmembrane</keyword>
<reference evidence="8" key="1">
    <citation type="submission" date="2021-02" db="EMBL/GenBank/DDBJ databases">
        <authorList>
            <person name="Dougan E. K."/>
            <person name="Rhodes N."/>
            <person name="Thang M."/>
            <person name="Chan C."/>
        </authorList>
    </citation>
    <scope>NUCLEOTIDE SEQUENCE</scope>
</reference>
<dbReference type="Proteomes" id="UP000654075">
    <property type="component" value="Unassembled WGS sequence"/>
</dbReference>
<evidence type="ECO:0000256" key="3">
    <source>
        <dbReference type="ARBA" id="ARBA00022692"/>
    </source>
</evidence>
<evidence type="ECO:0000256" key="4">
    <source>
        <dbReference type="ARBA" id="ARBA00022989"/>
    </source>
</evidence>
<dbReference type="EMBL" id="CAJNNV010001359">
    <property type="protein sequence ID" value="CAE8584865.1"/>
    <property type="molecule type" value="Genomic_DNA"/>
</dbReference>
<dbReference type="Pfam" id="PF06140">
    <property type="entry name" value="Ifi-6-16"/>
    <property type="match status" value="1"/>
</dbReference>
<comment type="similarity">
    <text evidence="2">Belongs to the IFI6/IFI27 family.</text>
</comment>
<feature type="transmembrane region" description="Helical" evidence="7">
    <location>
        <begin position="21"/>
        <end position="42"/>
    </location>
</feature>
<evidence type="ECO:0000313" key="8">
    <source>
        <dbReference type="EMBL" id="CAE8584865.1"/>
    </source>
</evidence>
<keyword evidence="9" id="KW-1185">Reference proteome</keyword>
<dbReference type="GO" id="GO:0016020">
    <property type="term" value="C:membrane"/>
    <property type="evidence" value="ECO:0007669"/>
    <property type="project" value="UniProtKB-SubCell"/>
</dbReference>
<protein>
    <submittedName>
        <fullName evidence="8">Uncharacterized protein</fullName>
    </submittedName>
</protein>
<evidence type="ECO:0000313" key="9">
    <source>
        <dbReference type="Proteomes" id="UP000654075"/>
    </source>
</evidence>
<evidence type="ECO:0000256" key="1">
    <source>
        <dbReference type="ARBA" id="ARBA00004141"/>
    </source>
</evidence>
<dbReference type="PANTHER" id="PTHR16932:SF18">
    <property type="entry name" value="INTERFERON, ALPHA-INDUCIBLE PROTEIN 27-LIKE 2"/>
    <property type="match status" value="1"/>
</dbReference>
<organism evidence="8 9">
    <name type="scientific">Polarella glacialis</name>
    <name type="common">Dinoflagellate</name>
    <dbReference type="NCBI Taxonomy" id="89957"/>
    <lineage>
        <taxon>Eukaryota</taxon>
        <taxon>Sar</taxon>
        <taxon>Alveolata</taxon>
        <taxon>Dinophyceae</taxon>
        <taxon>Suessiales</taxon>
        <taxon>Suessiaceae</taxon>
        <taxon>Polarella</taxon>
    </lineage>
</organism>
<dbReference type="InterPro" id="IPR038213">
    <property type="entry name" value="IFI6/IFI27-like_sf"/>
</dbReference>
<comment type="caution">
    <text evidence="8">The sequence shown here is derived from an EMBL/GenBank/DDBJ whole genome shotgun (WGS) entry which is preliminary data.</text>
</comment>
<evidence type="ECO:0000256" key="2">
    <source>
        <dbReference type="ARBA" id="ARBA00007262"/>
    </source>
</evidence>
<accession>A0A813DBD0</accession>
<evidence type="ECO:0000256" key="5">
    <source>
        <dbReference type="ARBA" id="ARBA00023136"/>
    </source>
</evidence>
<dbReference type="AlphaFoldDB" id="A0A813DBD0"/>
<keyword evidence="5 7" id="KW-0472">Membrane</keyword>
<dbReference type="Gene3D" id="6.10.110.10">
    <property type="match status" value="1"/>
</dbReference>
<evidence type="ECO:0000256" key="6">
    <source>
        <dbReference type="SAM" id="MobiDB-lite"/>
    </source>
</evidence>
<gene>
    <name evidence="8" type="ORF">PGLA1383_LOCUS3787</name>
</gene>
<dbReference type="InterPro" id="IPR009311">
    <property type="entry name" value="IFI6/IFI27-like"/>
</dbReference>
<evidence type="ECO:0000256" key="7">
    <source>
        <dbReference type="SAM" id="Phobius"/>
    </source>
</evidence>
<name>A0A813DBD0_POLGL</name>
<feature type="region of interest" description="Disordered" evidence="6">
    <location>
        <begin position="123"/>
        <end position="142"/>
    </location>
</feature>
<keyword evidence="4 7" id="KW-1133">Transmembrane helix</keyword>
<sequence length="287" mass="30888">MERYQPLRTEPLLARERLSSAFLGLCWSALMLGSLCVGVVLVQPAARTSSSGLVAQRLQLWTWGGVWNSSVENTRKAEDAASKAAHEAANSSWAKLAVNKTQHVSHRIQEAAHEIANSPEMKRLTKEGSEDKQALSDDPTVKRAEVETEKAMHEIGAAPLHVINKVCGGIADYTIPPRCLHEMEFAAVLASGAAVSPLLIRAVGFETKGVAARSLASLWQRLMGDVKEGSFFAKLQSAAAKGELVTESLRLVGASAVSACVFCETSAYFFEEAMNTTTHLDREGPGP</sequence>